<comment type="caution">
    <text evidence="1">The sequence shown here is derived from an EMBL/GenBank/DDBJ whole genome shotgun (WGS) entry which is preliminary data.</text>
</comment>
<proteinExistence type="predicted"/>
<reference evidence="1 2" key="1">
    <citation type="submission" date="2021-07" db="EMBL/GenBank/DDBJ databases">
        <authorList>
            <person name="Palmer J.M."/>
        </authorList>
    </citation>
    <scope>NUCLEOTIDE SEQUENCE [LARGE SCALE GENOMIC DNA]</scope>
    <source>
        <strain evidence="1 2">AT_MEX2019</strain>
        <tissue evidence="1">Muscle</tissue>
    </source>
</reference>
<evidence type="ECO:0000313" key="1">
    <source>
        <dbReference type="EMBL" id="MED6260110.1"/>
    </source>
</evidence>
<keyword evidence="2" id="KW-1185">Reference proteome</keyword>
<evidence type="ECO:0000313" key="2">
    <source>
        <dbReference type="Proteomes" id="UP001345963"/>
    </source>
</evidence>
<protein>
    <recommendedName>
        <fullName evidence="3">Testicular acid phosphatase</fullName>
    </recommendedName>
</protein>
<name>A0ABU7CEA5_9TELE</name>
<organism evidence="1 2">
    <name type="scientific">Ataeniobius toweri</name>
    <dbReference type="NCBI Taxonomy" id="208326"/>
    <lineage>
        <taxon>Eukaryota</taxon>
        <taxon>Metazoa</taxon>
        <taxon>Chordata</taxon>
        <taxon>Craniata</taxon>
        <taxon>Vertebrata</taxon>
        <taxon>Euteleostomi</taxon>
        <taxon>Actinopterygii</taxon>
        <taxon>Neopterygii</taxon>
        <taxon>Teleostei</taxon>
        <taxon>Neoteleostei</taxon>
        <taxon>Acanthomorphata</taxon>
        <taxon>Ovalentaria</taxon>
        <taxon>Atherinomorphae</taxon>
        <taxon>Cyprinodontiformes</taxon>
        <taxon>Goodeidae</taxon>
        <taxon>Ataeniobius</taxon>
    </lineage>
</organism>
<accession>A0ABU7CEA5</accession>
<feature type="non-terminal residue" evidence="1">
    <location>
        <position position="1"/>
    </location>
</feature>
<evidence type="ECO:0008006" key="3">
    <source>
        <dbReference type="Google" id="ProtNLM"/>
    </source>
</evidence>
<dbReference type="Proteomes" id="UP001345963">
    <property type="component" value="Unassembled WGS sequence"/>
</dbReference>
<gene>
    <name evidence="1" type="ORF">ATANTOWER_002079</name>
</gene>
<dbReference type="EMBL" id="JAHUTI010088633">
    <property type="protein sequence ID" value="MED6260110.1"/>
    <property type="molecule type" value="Genomic_DNA"/>
</dbReference>
<feature type="non-terminal residue" evidence="1">
    <location>
        <position position="59"/>
    </location>
</feature>
<sequence>AQSLNRLMDQAETAAWRPLGSSSLSHYQAEPVPTPSQIPWRVYSAGNRRWSPTTKRQLP</sequence>